<evidence type="ECO:0000313" key="3">
    <source>
        <dbReference type="Proteomes" id="UP001196068"/>
    </source>
</evidence>
<dbReference type="Gene3D" id="3.30.420.40">
    <property type="match status" value="2"/>
</dbReference>
<dbReference type="InterPro" id="IPR000905">
    <property type="entry name" value="Gcp-like_dom"/>
</dbReference>
<dbReference type="SUPFAM" id="SSF53067">
    <property type="entry name" value="Actin-like ATPase domain"/>
    <property type="match status" value="1"/>
</dbReference>
<dbReference type="RefSeq" id="WP_211874061.1">
    <property type="nucleotide sequence ID" value="NZ_JAAEDH010000008.1"/>
</dbReference>
<dbReference type="AlphaFoldDB" id="A0AAF1KK68"/>
<dbReference type="InterPro" id="IPR043129">
    <property type="entry name" value="ATPase_NBD"/>
</dbReference>
<organism evidence="2 3">
    <name type="scientific">Plastoroseomonas arctica</name>
    <dbReference type="NCBI Taxonomy" id="1509237"/>
    <lineage>
        <taxon>Bacteria</taxon>
        <taxon>Pseudomonadati</taxon>
        <taxon>Pseudomonadota</taxon>
        <taxon>Alphaproteobacteria</taxon>
        <taxon>Acetobacterales</taxon>
        <taxon>Acetobacteraceae</taxon>
        <taxon>Plastoroseomonas</taxon>
    </lineage>
</organism>
<dbReference type="EMBL" id="JAAEDH010000008">
    <property type="protein sequence ID" value="MBR0655229.1"/>
    <property type="molecule type" value="Genomic_DNA"/>
</dbReference>
<dbReference type="GO" id="GO:0002949">
    <property type="term" value="P:tRNA threonylcarbamoyladenosine modification"/>
    <property type="evidence" value="ECO:0007669"/>
    <property type="project" value="InterPro"/>
</dbReference>
<proteinExistence type="predicted"/>
<dbReference type="NCBIfam" id="TIGR03725">
    <property type="entry name" value="T6A_YeaZ"/>
    <property type="match status" value="1"/>
</dbReference>
<gene>
    <name evidence="2" type="primary">tsaB</name>
    <name evidence="2" type="ORF">GXW79_09060</name>
</gene>
<sequence>MLILALDGALSRCSAALWCDGAILAEATRDAARGQAALLPPMVADLLERSGLAAAALDAVAVGVGPGGFTGLRAALSLAEGIAAGAGVSLIGVTTGEAMVAALPQWQRRGRAVWSAIDNKRGSIVLERFAVDSATPSGPPEVFALDALPRPDGAAAITGDAAAPVAARLAARELDVMLTDSRLPEASALAAVAAARLSGALPPRAAVPLYAEPPAVRGA</sequence>
<protein>
    <submittedName>
        <fullName evidence="2">tRNA (Adenosine(37)-N6)-threonylcarbamoyltransferase complex dimerization subunit type 1 TsaB</fullName>
    </submittedName>
</protein>
<accession>A0AAF1KK68</accession>
<reference evidence="2" key="2">
    <citation type="journal article" date="2021" name="Syst. Appl. Microbiol.">
        <title>Roseomonas hellenica sp. nov., isolated from roots of wild-growing Alkanna tinctoria.</title>
        <authorList>
            <person name="Rat A."/>
            <person name="Naranjo H.D."/>
            <person name="Lebbe L."/>
            <person name="Cnockaert M."/>
            <person name="Krigas N."/>
            <person name="Grigoriadou K."/>
            <person name="Maloupa E."/>
            <person name="Willems A."/>
        </authorList>
    </citation>
    <scope>NUCLEOTIDE SEQUENCE</scope>
    <source>
        <strain evidence="2">LMG 28251</strain>
    </source>
</reference>
<name>A0AAF1KK68_9PROT</name>
<evidence type="ECO:0000313" key="2">
    <source>
        <dbReference type="EMBL" id="MBR0655229.1"/>
    </source>
</evidence>
<evidence type="ECO:0000259" key="1">
    <source>
        <dbReference type="Pfam" id="PF00814"/>
    </source>
</evidence>
<keyword evidence="3" id="KW-1185">Reference proteome</keyword>
<dbReference type="Pfam" id="PF00814">
    <property type="entry name" value="TsaD"/>
    <property type="match status" value="1"/>
</dbReference>
<dbReference type="Proteomes" id="UP001196068">
    <property type="component" value="Unassembled WGS sequence"/>
</dbReference>
<dbReference type="InterPro" id="IPR022496">
    <property type="entry name" value="T6A_TsaB"/>
</dbReference>
<comment type="caution">
    <text evidence="2">The sequence shown here is derived from an EMBL/GenBank/DDBJ whole genome shotgun (WGS) entry which is preliminary data.</text>
</comment>
<feature type="domain" description="Gcp-like" evidence="1">
    <location>
        <begin position="30"/>
        <end position="103"/>
    </location>
</feature>
<reference evidence="2" key="1">
    <citation type="submission" date="2020-01" db="EMBL/GenBank/DDBJ databases">
        <authorList>
            <person name="Rat A."/>
        </authorList>
    </citation>
    <scope>NUCLEOTIDE SEQUENCE</scope>
    <source>
        <strain evidence="2">LMG 28251</strain>
    </source>
</reference>